<dbReference type="RefSeq" id="WP_041895882.1">
    <property type="nucleotide sequence ID" value="NZ_CP010086.2"/>
</dbReference>
<dbReference type="GO" id="GO:0005886">
    <property type="term" value="C:plasma membrane"/>
    <property type="evidence" value="ECO:0007669"/>
    <property type="project" value="TreeGrafter"/>
</dbReference>
<dbReference type="Pfam" id="PF01814">
    <property type="entry name" value="Hemerythrin"/>
    <property type="match status" value="1"/>
</dbReference>
<dbReference type="InterPro" id="IPR012312">
    <property type="entry name" value="Hemerythrin-like"/>
</dbReference>
<dbReference type="Proteomes" id="UP000031866">
    <property type="component" value="Chromosome"/>
</dbReference>
<reference evidence="3" key="3">
    <citation type="submission" date="2020-05" db="EMBL/GenBank/DDBJ databases">
        <title>Genomic insights into acetone-butanol-ethanol (ABE) fermentation by sequencing solventogenic clostridia strains.</title>
        <authorList>
            <person name="Brown S."/>
        </authorList>
    </citation>
    <scope>NUCLEOTIDE SEQUENCE</scope>
    <source>
        <strain evidence="3">DJ126</strain>
    </source>
</reference>
<evidence type="ECO:0000313" key="3">
    <source>
        <dbReference type="EMBL" id="NRV07176.1"/>
    </source>
</evidence>
<proteinExistence type="predicted"/>
<dbReference type="PANTHER" id="PTHR39966">
    <property type="entry name" value="BLL2471 PROTEIN-RELATED"/>
    <property type="match status" value="1"/>
</dbReference>
<dbReference type="PANTHER" id="PTHR39966:SF1">
    <property type="entry name" value="HEMERYTHRIN-LIKE DOMAIN-CONTAINING PROTEIN"/>
    <property type="match status" value="1"/>
</dbReference>
<organism evidence="2 4">
    <name type="scientific">Clostridium beijerinckii</name>
    <name type="common">Clostridium MP</name>
    <dbReference type="NCBI Taxonomy" id="1520"/>
    <lineage>
        <taxon>Bacteria</taxon>
        <taxon>Bacillati</taxon>
        <taxon>Bacillota</taxon>
        <taxon>Clostridia</taxon>
        <taxon>Eubacteriales</taxon>
        <taxon>Clostridiaceae</taxon>
        <taxon>Clostridium</taxon>
    </lineage>
</organism>
<dbReference type="Proteomes" id="UP000821656">
    <property type="component" value="Unassembled WGS sequence"/>
</dbReference>
<accession>A0A0B5Q8Q3</accession>
<dbReference type="EMBL" id="CP010086">
    <property type="protein sequence ID" value="AJG98604.1"/>
    <property type="molecule type" value="Genomic_DNA"/>
</dbReference>
<feature type="domain" description="Hemerythrin-like" evidence="1">
    <location>
        <begin position="3"/>
        <end position="139"/>
    </location>
</feature>
<name>A0A0B5Q8Q3_CLOBE</name>
<reference evidence="2" key="2">
    <citation type="submission" date="2016-02" db="EMBL/GenBank/DDBJ databases">
        <title>Genome sequence of Clostridium beijerinckii strain 59B.</title>
        <authorList>
            <person name="Little G.T."/>
            <person name="Minton N.P."/>
        </authorList>
    </citation>
    <scope>NUCLEOTIDE SEQUENCE</scope>
    <source>
        <strain evidence="2">NCIMB 14988</strain>
    </source>
</reference>
<dbReference type="KEGG" id="cbei:LF65_02006"/>
<dbReference type="Gene3D" id="1.20.120.520">
    <property type="entry name" value="nmb1532 protein domain like"/>
    <property type="match status" value="1"/>
</dbReference>
<gene>
    <name evidence="3" type="ORF">DFH45_000139</name>
    <name evidence="2" type="ORF">LF65_02006</name>
</gene>
<sequence length="183" mass="21417">MDAIDLMMEEHKYIKRMLVVVRKACFRLYKGEKISYDDFNSMIGFIRNFADSHHHKKEEVMLFNRMVEEIGPTAEKIVKHGMLVEHDLGRLHISELQAALKNLKDGDEEAILDVISNAISYTHLLERHIDKEDKVVYTFAKRELNAGTLTVINKECIDFEEINNHIKKDNILILEELEKKYNS</sequence>
<dbReference type="OrthoDB" id="9785474at2"/>
<reference evidence="4" key="1">
    <citation type="submission" date="2014-12" db="EMBL/GenBank/DDBJ databases">
        <title>Genome sequence of Clostridium beijerinckii strain 59B.</title>
        <authorList>
            <person name="Little G.T."/>
            <person name="Minton N.P."/>
        </authorList>
    </citation>
    <scope>NUCLEOTIDE SEQUENCE [LARGE SCALE GENOMIC DNA]</scope>
    <source>
        <strain evidence="4">59B</strain>
    </source>
</reference>
<evidence type="ECO:0000313" key="4">
    <source>
        <dbReference type="Proteomes" id="UP000031866"/>
    </source>
</evidence>
<dbReference type="STRING" id="1520.LF65_02006"/>
<protein>
    <submittedName>
        <fullName evidence="2 3">Hemerythrin</fullName>
    </submittedName>
</protein>
<dbReference type="EMBL" id="JABSXK010000001">
    <property type="protein sequence ID" value="NRV07176.1"/>
    <property type="molecule type" value="Genomic_DNA"/>
</dbReference>
<dbReference type="AlphaFoldDB" id="A0A0B5Q8Q3"/>
<evidence type="ECO:0000313" key="2">
    <source>
        <dbReference type="EMBL" id="AJG98604.1"/>
    </source>
</evidence>
<evidence type="ECO:0000259" key="1">
    <source>
        <dbReference type="Pfam" id="PF01814"/>
    </source>
</evidence>